<organism evidence="1">
    <name type="scientific">Lepeophtheirus salmonis</name>
    <name type="common">Salmon louse</name>
    <name type="synonym">Caligus salmonis</name>
    <dbReference type="NCBI Taxonomy" id="72036"/>
    <lineage>
        <taxon>Eukaryota</taxon>
        <taxon>Metazoa</taxon>
        <taxon>Ecdysozoa</taxon>
        <taxon>Arthropoda</taxon>
        <taxon>Crustacea</taxon>
        <taxon>Multicrustacea</taxon>
        <taxon>Hexanauplia</taxon>
        <taxon>Copepoda</taxon>
        <taxon>Siphonostomatoida</taxon>
        <taxon>Caligidae</taxon>
        <taxon>Lepeophtheirus</taxon>
    </lineage>
</organism>
<proteinExistence type="predicted"/>
<dbReference type="AlphaFoldDB" id="A0A0K2TGP3"/>
<name>A0A0K2TGP3_LEPSM</name>
<dbReference type="EMBL" id="HACA01007644">
    <property type="protein sequence ID" value="CDW25005.1"/>
    <property type="molecule type" value="Transcribed_RNA"/>
</dbReference>
<accession>A0A0K2TGP3</accession>
<reference evidence="1" key="1">
    <citation type="submission" date="2014-05" db="EMBL/GenBank/DDBJ databases">
        <authorList>
            <person name="Chronopoulou M."/>
        </authorList>
    </citation>
    <scope>NUCLEOTIDE SEQUENCE</scope>
    <source>
        <tissue evidence="1">Whole organism</tissue>
    </source>
</reference>
<protein>
    <submittedName>
        <fullName evidence="1">Uncharacterized protein</fullName>
    </submittedName>
</protein>
<sequence length="41" mass="4909">MFNRVMHAFASYPALEIFRDFIPLNIVGVTEKFKTPFNFIW</sequence>
<evidence type="ECO:0000313" key="1">
    <source>
        <dbReference type="EMBL" id="CDW25005.1"/>
    </source>
</evidence>